<reference evidence="1 2" key="1">
    <citation type="submission" date="2021-03" db="EMBL/GenBank/DDBJ databases">
        <title>Haloterrigena longa sp. nov. and Haloterrigena limicola sp. nov., extremely halophilic archaea isolated from a salt lake.</title>
        <authorList>
            <person name="Henglin C."/>
        </authorList>
    </citation>
    <scope>NUCLEOTIDE SEQUENCE [LARGE SCALE GENOMIC DNA]</scope>
    <source>
        <strain evidence="1 2">KZCA68</strain>
    </source>
</reference>
<evidence type="ECO:0000313" key="2">
    <source>
        <dbReference type="Proteomes" id="UP000663203"/>
    </source>
</evidence>
<dbReference type="InterPro" id="IPR012348">
    <property type="entry name" value="RNR-like"/>
</dbReference>
<organism evidence="1 2">
    <name type="scientific">Haloterrigena alkaliphila</name>
    <dbReference type="NCBI Taxonomy" id="2816475"/>
    <lineage>
        <taxon>Archaea</taxon>
        <taxon>Methanobacteriati</taxon>
        <taxon>Methanobacteriota</taxon>
        <taxon>Stenosarchaea group</taxon>
        <taxon>Halobacteria</taxon>
        <taxon>Halobacteriales</taxon>
        <taxon>Natrialbaceae</taxon>
        <taxon>Haloterrigena</taxon>
    </lineage>
</organism>
<keyword evidence="2" id="KW-1185">Reference proteome</keyword>
<dbReference type="Gene3D" id="1.10.620.20">
    <property type="entry name" value="Ribonucleotide Reductase, subunit A"/>
    <property type="match status" value="1"/>
</dbReference>
<dbReference type="SUPFAM" id="SSF47240">
    <property type="entry name" value="Ferritin-like"/>
    <property type="match status" value="1"/>
</dbReference>
<accession>A0A8A2VCW7</accession>
<dbReference type="AlphaFoldDB" id="A0A8A2VCW7"/>
<gene>
    <name evidence="1" type="ORF">J0X25_02705</name>
</gene>
<proteinExistence type="predicted"/>
<dbReference type="KEGG" id="hakz:J0X25_02705"/>
<sequence>MSTEYTPTEMMDRESRSNRYYRNAVERHWDPGEIDLERDVGNLLEYIEGADEYDQGYWYRTLNGIAKFGAGEDAVTEDLAPLGTVLDDIDDQLFLTTQLYEEAKHADFFDRYWREVVWTVEDELGWERSNPRHERWFNEPYIELFDRNRKAQFRLLEEDTPENRAKAYCHYHLTVEGILAQTGYYGMQTSYGGEFDELPHLPGLVEGFTKIRSDEGRHVGFGMNQLKKLIREEGVDPTLVEETVNELLPLVQGITEDDRFQSDTEEGERIGLQEGELAEYAVEKHTDRMHQITDAAADIPDVDELVRLEGDD</sequence>
<dbReference type="GeneID" id="63186180"/>
<evidence type="ECO:0000313" key="1">
    <source>
        <dbReference type="EMBL" id="QSW99893.1"/>
    </source>
</evidence>
<dbReference type="GO" id="GO:0016491">
    <property type="term" value="F:oxidoreductase activity"/>
    <property type="evidence" value="ECO:0007669"/>
    <property type="project" value="InterPro"/>
</dbReference>
<dbReference type="Proteomes" id="UP000663203">
    <property type="component" value="Chromosome"/>
</dbReference>
<name>A0A8A2VCW7_9EURY</name>
<dbReference type="RefSeq" id="WP_207289498.1">
    <property type="nucleotide sequence ID" value="NZ_CP071462.1"/>
</dbReference>
<dbReference type="InterPro" id="IPR009078">
    <property type="entry name" value="Ferritin-like_SF"/>
</dbReference>
<dbReference type="EMBL" id="CP071462">
    <property type="protein sequence ID" value="QSW99893.1"/>
    <property type="molecule type" value="Genomic_DNA"/>
</dbReference>
<protein>
    <submittedName>
        <fullName evidence="1">Ribonucleoside-diphosphate reductase</fullName>
    </submittedName>
</protein>